<sequence>MTRYQSWPDFRAAVDELYTAAPFKTRYVTKLRPGDGAIVVRATNDIVSCSYQATSLDDLGRIEQLNHVIAQRAHNRAFALKAREPRASTKPAANSSSSKPNTAPSGKQSKKGASSNNAGKKKSKRR</sequence>
<dbReference type="GO" id="GO:0005786">
    <property type="term" value="C:signal recognition particle, endoplasmic reticulum targeting"/>
    <property type="evidence" value="ECO:0007669"/>
    <property type="project" value="TreeGrafter"/>
</dbReference>
<feature type="region of interest" description="Disordered" evidence="1">
    <location>
        <begin position="79"/>
        <end position="126"/>
    </location>
</feature>
<dbReference type="InterPro" id="IPR039914">
    <property type="entry name" value="SRP9-like"/>
</dbReference>
<evidence type="ECO:0000256" key="1">
    <source>
        <dbReference type="SAM" id="MobiDB-lite"/>
    </source>
</evidence>
<dbReference type="SUPFAM" id="SSF54762">
    <property type="entry name" value="Signal recognition particle alu RNA binding heterodimer, SRP9/14"/>
    <property type="match status" value="1"/>
</dbReference>
<name>A0A9W8B3H7_9FUNG</name>
<dbReference type="PANTHER" id="PTHR12834">
    <property type="entry name" value="SIGNAL RECOGNITION PARTICLE 9 KDA PROTEIN"/>
    <property type="match status" value="1"/>
</dbReference>
<organism evidence="2 3">
    <name type="scientific">Dimargaris verticillata</name>
    <dbReference type="NCBI Taxonomy" id="2761393"/>
    <lineage>
        <taxon>Eukaryota</taxon>
        <taxon>Fungi</taxon>
        <taxon>Fungi incertae sedis</taxon>
        <taxon>Zoopagomycota</taxon>
        <taxon>Kickxellomycotina</taxon>
        <taxon>Dimargaritomycetes</taxon>
        <taxon>Dimargaritales</taxon>
        <taxon>Dimargaritaceae</taxon>
        <taxon>Dimargaris</taxon>
    </lineage>
</organism>
<evidence type="ECO:0008006" key="4">
    <source>
        <dbReference type="Google" id="ProtNLM"/>
    </source>
</evidence>
<protein>
    <recommendedName>
        <fullName evidence="4">SRP9 domain-containing protein</fullName>
    </recommendedName>
</protein>
<comment type="caution">
    <text evidence="2">The sequence shown here is derived from an EMBL/GenBank/DDBJ whole genome shotgun (WGS) entry which is preliminary data.</text>
</comment>
<evidence type="ECO:0000313" key="2">
    <source>
        <dbReference type="EMBL" id="KAJ1981788.1"/>
    </source>
</evidence>
<keyword evidence="3" id="KW-1185">Reference proteome</keyword>
<dbReference type="OrthoDB" id="360923at2759"/>
<feature type="compositionally biased region" description="Polar residues" evidence="1">
    <location>
        <begin position="91"/>
        <end position="107"/>
    </location>
</feature>
<dbReference type="GO" id="GO:0006614">
    <property type="term" value="P:SRP-dependent cotranslational protein targeting to membrane"/>
    <property type="evidence" value="ECO:0007669"/>
    <property type="project" value="InterPro"/>
</dbReference>
<proteinExistence type="predicted"/>
<dbReference type="EMBL" id="JANBQB010000111">
    <property type="protein sequence ID" value="KAJ1981788.1"/>
    <property type="molecule type" value="Genomic_DNA"/>
</dbReference>
<evidence type="ECO:0000313" key="3">
    <source>
        <dbReference type="Proteomes" id="UP001151582"/>
    </source>
</evidence>
<accession>A0A9W8B3H7</accession>
<dbReference type="Proteomes" id="UP001151582">
    <property type="component" value="Unassembled WGS sequence"/>
</dbReference>
<reference evidence="2" key="1">
    <citation type="submission" date="2022-07" db="EMBL/GenBank/DDBJ databases">
        <title>Phylogenomic reconstructions and comparative analyses of Kickxellomycotina fungi.</title>
        <authorList>
            <person name="Reynolds N.K."/>
            <person name="Stajich J.E."/>
            <person name="Barry K."/>
            <person name="Grigoriev I.V."/>
            <person name="Crous P."/>
            <person name="Smith M.E."/>
        </authorList>
    </citation>
    <scope>NUCLEOTIDE SEQUENCE</scope>
    <source>
        <strain evidence="2">RSA 567</strain>
    </source>
</reference>
<dbReference type="PANTHER" id="PTHR12834:SF12">
    <property type="entry name" value="SIGNAL RECOGNITION PARTICLE 9 KDA PROTEIN"/>
    <property type="match status" value="1"/>
</dbReference>
<dbReference type="GO" id="GO:0008312">
    <property type="term" value="F:7S RNA binding"/>
    <property type="evidence" value="ECO:0007669"/>
    <property type="project" value="InterPro"/>
</dbReference>
<gene>
    <name evidence="2" type="ORF">H4R34_001936</name>
</gene>
<dbReference type="Gene3D" id="3.30.720.10">
    <property type="entry name" value="Signal recognition particle alu RNA binding heterodimer, srp9/1"/>
    <property type="match status" value="1"/>
</dbReference>
<dbReference type="InterPro" id="IPR009018">
    <property type="entry name" value="Signal_recog_particle_SRP9/14"/>
</dbReference>
<dbReference type="AlphaFoldDB" id="A0A9W8B3H7"/>